<feature type="domain" description="PH" evidence="2">
    <location>
        <begin position="194"/>
        <end position="298"/>
    </location>
</feature>
<evidence type="ECO:0000313" key="3">
    <source>
        <dbReference type="EMBL" id="KAK9728895.1"/>
    </source>
</evidence>
<dbReference type="Proteomes" id="UP001479436">
    <property type="component" value="Unassembled WGS sequence"/>
</dbReference>
<comment type="caution">
    <text evidence="3">The sequence shown here is derived from an EMBL/GenBank/DDBJ whole genome shotgun (WGS) entry which is preliminary data.</text>
</comment>
<dbReference type="InterPro" id="IPR011993">
    <property type="entry name" value="PH-like_dom_sf"/>
</dbReference>
<dbReference type="Pfam" id="PF00169">
    <property type="entry name" value="PH"/>
    <property type="match status" value="1"/>
</dbReference>
<feature type="compositionally biased region" description="Polar residues" evidence="1">
    <location>
        <begin position="343"/>
        <end position="366"/>
    </location>
</feature>
<gene>
    <name evidence="3" type="ORF">K7432_000718</name>
</gene>
<keyword evidence="4" id="KW-1185">Reference proteome</keyword>
<reference evidence="3 4" key="1">
    <citation type="submission" date="2023-04" db="EMBL/GenBank/DDBJ databases">
        <title>Genome of Basidiobolus ranarum AG-B5.</title>
        <authorList>
            <person name="Stajich J.E."/>
            <person name="Carter-House D."/>
            <person name="Gryganskyi A."/>
        </authorList>
    </citation>
    <scope>NUCLEOTIDE SEQUENCE [LARGE SCALE GENOMIC DNA]</scope>
    <source>
        <strain evidence="3 4">AG-B5</strain>
    </source>
</reference>
<protein>
    <recommendedName>
        <fullName evidence="2">PH domain-containing protein</fullName>
    </recommendedName>
</protein>
<proteinExistence type="predicted"/>
<dbReference type="SUPFAM" id="SSF50729">
    <property type="entry name" value="PH domain-like"/>
    <property type="match status" value="1"/>
</dbReference>
<feature type="region of interest" description="Disordered" evidence="1">
    <location>
        <begin position="326"/>
        <end position="375"/>
    </location>
</feature>
<dbReference type="InterPro" id="IPR001849">
    <property type="entry name" value="PH_domain"/>
</dbReference>
<name>A0ABR2WAT0_9FUNG</name>
<evidence type="ECO:0000313" key="4">
    <source>
        <dbReference type="Proteomes" id="UP001479436"/>
    </source>
</evidence>
<dbReference type="PROSITE" id="PS50003">
    <property type="entry name" value="PH_DOMAIN"/>
    <property type="match status" value="1"/>
</dbReference>
<dbReference type="SMART" id="SM00233">
    <property type="entry name" value="PH"/>
    <property type="match status" value="1"/>
</dbReference>
<feature type="region of interest" description="Disordered" evidence="1">
    <location>
        <begin position="115"/>
        <end position="155"/>
    </location>
</feature>
<evidence type="ECO:0000259" key="2">
    <source>
        <dbReference type="PROSITE" id="PS50003"/>
    </source>
</evidence>
<dbReference type="Gene3D" id="2.30.29.30">
    <property type="entry name" value="Pleckstrin-homology domain (PH domain)/Phosphotyrosine-binding domain (PTB)"/>
    <property type="match status" value="1"/>
</dbReference>
<accession>A0ABR2WAT0</accession>
<organism evidence="3 4">
    <name type="scientific">Basidiobolus ranarum</name>
    <dbReference type="NCBI Taxonomy" id="34480"/>
    <lineage>
        <taxon>Eukaryota</taxon>
        <taxon>Fungi</taxon>
        <taxon>Fungi incertae sedis</taxon>
        <taxon>Zoopagomycota</taxon>
        <taxon>Entomophthoromycotina</taxon>
        <taxon>Basidiobolomycetes</taxon>
        <taxon>Basidiobolales</taxon>
        <taxon>Basidiobolaceae</taxon>
        <taxon>Basidiobolus</taxon>
    </lineage>
</organism>
<dbReference type="EMBL" id="JASJQH010006889">
    <property type="protein sequence ID" value="KAK9728895.1"/>
    <property type="molecule type" value="Genomic_DNA"/>
</dbReference>
<sequence>MTTNLMRLETLALLNGTKTRPIYSSDEASLSSPVLQGKRHALFQQYESDRKLTAPNNVAKELESIRDALNVIVKQRKTNRTKHTIHSGGSKFTYRSKINGLLESLDACLDKVVSESESSGPSTPADLGYESHDTVGSRKYSNASTNSATSEKSDSSPFFAWGSEFSHSPRIMRDPVGIVSPQIREVSLNVVYMEAILAGWLNKLRINNSSFFHRKAWKRRLLVLTTTHLYQFKSSTGNSMSTNSMEISASTTINICDKYPEKRWILELQSESQHPWYIQAESLDDLKTWLNSLRAAIVRAKYAIRTLPEVPLGNVYREMIRRTSANNVQTTRPRTPRPCKSMSHAQCPTPQLIQSSRDMQDSQTSHSRGREKPRIDISISQSPLFNDGLLANINCSPTKLTFSPISSKKPRSALPTVMEC</sequence>
<feature type="compositionally biased region" description="Polar residues" evidence="1">
    <location>
        <begin position="139"/>
        <end position="150"/>
    </location>
</feature>
<evidence type="ECO:0000256" key="1">
    <source>
        <dbReference type="SAM" id="MobiDB-lite"/>
    </source>
</evidence>